<feature type="transmembrane region" description="Helical" evidence="7">
    <location>
        <begin position="144"/>
        <end position="163"/>
    </location>
</feature>
<keyword evidence="4 7" id="KW-1133">Transmembrane helix</keyword>
<evidence type="ECO:0000256" key="5">
    <source>
        <dbReference type="ARBA" id="ARBA00023136"/>
    </source>
</evidence>
<dbReference type="InterPro" id="IPR022791">
    <property type="entry name" value="L-PG_synthase/AglD"/>
</dbReference>
<evidence type="ECO:0000313" key="9">
    <source>
        <dbReference type="Proteomes" id="UP000268727"/>
    </source>
</evidence>
<comment type="subcellular location">
    <subcellularLocation>
        <location evidence="1">Cell membrane</location>
        <topology evidence="1">Multi-pass membrane protein</topology>
    </subcellularLocation>
</comment>
<organism evidence="8 9">
    <name type="scientific">Saccharothrix texasensis</name>
    <dbReference type="NCBI Taxonomy" id="103734"/>
    <lineage>
        <taxon>Bacteria</taxon>
        <taxon>Bacillati</taxon>
        <taxon>Actinomycetota</taxon>
        <taxon>Actinomycetes</taxon>
        <taxon>Pseudonocardiales</taxon>
        <taxon>Pseudonocardiaceae</taxon>
        <taxon>Saccharothrix</taxon>
    </lineage>
</organism>
<keyword evidence="9" id="KW-1185">Reference proteome</keyword>
<feature type="transmembrane region" description="Helical" evidence="7">
    <location>
        <begin position="218"/>
        <end position="237"/>
    </location>
</feature>
<accession>A0A3N1H6I6</accession>
<feature type="region of interest" description="Disordered" evidence="6">
    <location>
        <begin position="321"/>
        <end position="345"/>
    </location>
</feature>
<dbReference type="AlphaFoldDB" id="A0A3N1H6I6"/>
<evidence type="ECO:0000256" key="3">
    <source>
        <dbReference type="ARBA" id="ARBA00022692"/>
    </source>
</evidence>
<dbReference type="Proteomes" id="UP000268727">
    <property type="component" value="Unassembled WGS sequence"/>
</dbReference>
<protein>
    <submittedName>
        <fullName evidence="8">Uncharacterized membrane protein YbhN (UPF0104 family)</fullName>
    </submittedName>
</protein>
<dbReference type="EMBL" id="RJKM01000001">
    <property type="protein sequence ID" value="ROP38155.1"/>
    <property type="molecule type" value="Genomic_DNA"/>
</dbReference>
<evidence type="ECO:0000256" key="1">
    <source>
        <dbReference type="ARBA" id="ARBA00004651"/>
    </source>
</evidence>
<evidence type="ECO:0000256" key="2">
    <source>
        <dbReference type="ARBA" id="ARBA00022475"/>
    </source>
</evidence>
<dbReference type="PANTHER" id="PTHR40277">
    <property type="entry name" value="BLL5419 PROTEIN"/>
    <property type="match status" value="1"/>
</dbReference>
<keyword evidence="2" id="KW-1003">Cell membrane</keyword>
<evidence type="ECO:0000313" key="8">
    <source>
        <dbReference type="EMBL" id="ROP38155.1"/>
    </source>
</evidence>
<feature type="transmembrane region" description="Helical" evidence="7">
    <location>
        <begin position="60"/>
        <end position="79"/>
    </location>
</feature>
<sequence length="345" mass="36152">MTHRFRWRTTALRHTTVLVRTTITRAWPWLRLLAAVAILIALGHRLGADAFVAGLRAVDGWAVAAAVGIGLLTTVSGAWRWCLIARRLGLPLTLPAAVSDYYRGLLLNAVLPAGVLGDVHRAVSHGRQAGDVGRGVRAVVFERGAGQVLLVALGIAVLCADPLTTFSTGLTPILLTVASASAVALTLACLSPKLRRAARTTWADARTGLVNRDVLPKVALLSAVTLAGHVALFLVAARAAGAQAPTARLVPLVVLALLVMAVPLNVGGFGPREVFLAVAFGAAGFGAAQGVATGVVYGVLALIGSLPGVFTLFRGRPRRTRRSEQLQVRPERLDQPREHVPALVG</sequence>
<proteinExistence type="predicted"/>
<evidence type="ECO:0000256" key="7">
    <source>
        <dbReference type="SAM" id="Phobius"/>
    </source>
</evidence>
<dbReference type="GO" id="GO:0005886">
    <property type="term" value="C:plasma membrane"/>
    <property type="evidence" value="ECO:0007669"/>
    <property type="project" value="UniProtKB-SubCell"/>
</dbReference>
<reference evidence="8 9" key="1">
    <citation type="submission" date="2018-11" db="EMBL/GenBank/DDBJ databases">
        <title>Sequencing the genomes of 1000 actinobacteria strains.</title>
        <authorList>
            <person name="Klenk H.-P."/>
        </authorList>
    </citation>
    <scope>NUCLEOTIDE SEQUENCE [LARGE SCALE GENOMIC DNA]</scope>
    <source>
        <strain evidence="8 9">DSM 44231</strain>
    </source>
</reference>
<feature type="compositionally biased region" description="Basic and acidic residues" evidence="6">
    <location>
        <begin position="329"/>
        <end position="345"/>
    </location>
</feature>
<dbReference type="Pfam" id="PF03706">
    <property type="entry name" value="LPG_synthase_TM"/>
    <property type="match status" value="1"/>
</dbReference>
<feature type="transmembrane region" description="Helical" evidence="7">
    <location>
        <begin position="249"/>
        <end position="266"/>
    </location>
</feature>
<gene>
    <name evidence="8" type="ORF">EDD40_3496</name>
</gene>
<evidence type="ECO:0000256" key="6">
    <source>
        <dbReference type="SAM" id="MobiDB-lite"/>
    </source>
</evidence>
<comment type="caution">
    <text evidence="8">The sequence shown here is derived from an EMBL/GenBank/DDBJ whole genome shotgun (WGS) entry which is preliminary data.</text>
</comment>
<name>A0A3N1H6I6_9PSEU</name>
<keyword evidence="3 7" id="KW-0812">Transmembrane</keyword>
<evidence type="ECO:0000256" key="4">
    <source>
        <dbReference type="ARBA" id="ARBA00022989"/>
    </source>
</evidence>
<keyword evidence="5 7" id="KW-0472">Membrane</keyword>
<feature type="transmembrane region" description="Helical" evidence="7">
    <location>
        <begin position="295"/>
        <end position="313"/>
    </location>
</feature>
<dbReference type="PANTHER" id="PTHR40277:SF1">
    <property type="entry name" value="BLL5419 PROTEIN"/>
    <property type="match status" value="1"/>
</dbReference>